<name>A0A1H1X3T6_9FLAO</name>
<proteinExistence type="predicted"/>
<protein>
    <submittedName>
        <fullName evidence="1">Uncharacterized protein</fullName>
    </submittedName>
</protein>
<organism evidence="1 2">
    <name type="scientific">Winogradskyella sediminis</name>
    <dbReference type="NCBI Taxonomy" id="1382466"/>
    <lineage>
        <taxon>Bacteria</taxon>
        <taxon>Pseudomonadati</taxon>
        <taxon>Bacteroidota</taxon>
        <taxon>Flavobacteriia</taxon>
        <taxon>Flavobacteriales</taxon>
        <taxon>Flavobacteriaceae</taxon>
        <taxon>Winogradskyella</taxon>
    </lineage>
</organism>
<evidence type="ECO:0000313" key="1">
    <source>
        <dbReference type="EMBL" id="SDT03993.1"/>
    </source>
</evidence>
<dbReference type="EMBL" id="LT629774">
    <property type="protein sequence ID" value="SDT03993.1"/>
    <property type="molecule type" value="Genomic_DNA"/>
</dbReference>
<evidence type="ECO:0000313" key="2">
    <source>
        <dbReference type="Proteomes" id="UP000198963"/>
    </source>
</evidence>
<reference evidence="1 2" key="1">
    <citation type="submission" date="2016-10" db="EMBL/GenBank/DDBJ databases">
        <authorList>
            <person name="Varghese N."/>
            <person name="Submissions S."/>
        </authorList>
    </citation>
    <scope>NUCLEOTIDE SEQUENCE [LARGE SCALE GENOMIC DNA]</scope>
    <source>
        <strain evidence="1 2">RHA_55</strain>
    </source>
</reference>
<keyword evidence="2" id="KW-1185">Reference proteome</keyword>
<dbReference type="PROSITE" id="PS51257">
    <property type="entry name" value="PROKAR_LIPOPROTEIN"/>
    <property type="match status" value="1"/>
</dbReference>
<sequence>MNNLKKILGIAFLLILQSCYFGAGLVEKEITDDYWLFANNTLDEMSIWFNAEKYSNRLIVPETVFALGENGDFIIAKSHPKNLESGIDKSVTYYHIIEVDKKSPEQSPNLTLEQFENKRKELNIPNDLDFDIVYEELQ</sequence>
<dbReference type="STRING" id="1249933.SAMN04489797_3090"/>
<gene>
    <name evidence="1" type="ORF">SAMN04489797_3090</name>
</gene>
<accession>A0A1H1X3T6</accession>
<dbReference type="Proteomes" id="UP000198963">
    <property type="component" value="Chromosome I"/>
</dbReference>
<dbReference type="AlphaFoldDB" id="A0A1H1X3T6"/>